<dbReference type="STRING" id="394096.DB31_7387"/>
<dbReference type="PROSITE" id="PS00760">
    <property type="entry name" value="SPASE_I_2"/>
    <property type="match status" value="1"/>
</dbReference>
<evidence type="ECO:0000256" key="7">
    <source>
        <dbReference type="PIRSR" id="PIRSR600223-1"/>
    </source>
</evidence>
<dbReference type="GO" id="GO:0009003">
    <property type="term" value="F:signal peptidase activity"/>
    <property type="evidence" value="ECO:0007669"/>
    <property type="project" value="UniProtKB-EC"/>
</dbReference>
<feature type="domain" description="Peptidase S26" evidence="10">
    <location>
        <begin position="101"/>
        <end position="294"/>
    </location>
</feature>
<dbReference type="AlphaFoldDB" id="A0A085WKD7"/>
<dbReference type="Pfam" id="PF10502">
    <property type="entry name" value="Peptidase_S26"/>
    <property type="match status" value="1"/>
</dbReference>
<evidence type="ECO:0000256" key="2">
    <source>
        <dbReference type="ARBA" id="ARBA00009370"/>
    </source>
</evidence>
<evidence type="ECO:0000256" key="6">
    <source>
        <dbReference type="ARBA" id="ARBA00022801"/>
    </source>
</evidence>
<dbReference type="PROSITE" id="PS00761">
    <property type="entry name" value="SPASE_I_3"/>
    <property type="match status" value="1"/>
</dbReference>
<evidence type="ECO:0000313" key="11">
    <source>
        <dbReference type="EMBL" id="KFE68150.1"/>
    </source>
</evidence>
<keyword evidence="8" id="KW-0812">Transmembrane</keyword>
<evidence type="ECO:0000256" key="8">
    <source>
        <dbReference type="RuleBase" id="RU003993"/>
    </source>
</evidence>
<evidence type="ECO:0000256" key="9">
    <source>
        <dbReference type="RuleBase" id="RU362042"/>
    </source>
</evidence>
<comment type="subcellular location">
    <subcellularLocation>
        <location evidence="9">Membrane</location>
        <topology evidence="9">Single-pass type II membrane protein</topology>
    </subcellularLocation>
</comment>
<dbReference type="InterPro" id="IPR019533">
    <property type="entry name" value="Peptidase_S26"/>
</dbReference>
<dbReference type="OrthoDB" id="9815782at2"/>
<dbReference type="EMBL" id="JMCB01000006">
    <property type="protein sequence ID" value="KFE68150.1"/>
    <property type="molecule type" value="Genomic_DNA"/>
</dbReference>
<comment type="catalytic activity">
    <reaction evidence="1 8">
        <text>Cleavage of hydrophobic, N-terminal signal or leader sequences from secreted and periplasmic proteins.</text>
        <dbReference type="EC" id="3.4.21.89"/>
    </reaction>
</comment>
<evidence type="ECO:0000259" key="10">
    <source>
        <dbReference type="Pfam" id="PF10502"/>
    </source>
</evidence>
<dbReference type="GO" id="GO:0006465">
    <property type="term" value="P:signal peptide processing"/>
    <property type="evidence" value="ECO:0007669"/>
    <property type="project" value="InterPro"/>
</dbReference>
<dbReference type="InterPro" id="IPR019758">
    <property type="entry name" value="Pept_S26A_signal_pept_1_CS"/>
</dbReference>
<dbReference type="InterPro" id="IPR019756">
    <property type="entry name" value="Pept_S26A_signal_pept_1_Ser-AS"/>
</dbReference>
<feature type="active site" evidence="7">
    <location>
        <position position="122"/>
    </location>
</feature>
<keyword evidence="6 8" id="KW-0378">Hydrolase</keyword>
<dbReference type="PROSITE" id="PS00501">
    <property type="entry name" value="SPASE_I_1"/>
    <property type="match status" value="1"/>
</dbReference>
<dbReference type="GO" id="GO:0016020">
    <property type="term" value="C:membrane"/>
    <property type="evidence" value="ECO:0007669"/>
    <property type="project" value="UniProtKB-SubCell"/>
</dbReference>
<dbReference type="GO" id="GO:0004252">
    <property type="term" value="F:serine-type endopeptidase activity"/>
    <property type="evidence" value="ECO:0007669"/>
    <property type="project" value="InterPro"/>
</dbReference>
<comment type="similarity">
    <text evidence="2 9">Belongs to the peptidase S26 family.</text>
</comment>
<dbReference type="InterPro" id="IPR000223">
    <property type="entry name" value="Pept_S26A_signal_pept_1"/>
</dbReference>
<sequence length="314" mass="34100">MVGEEGKVGWRRRTVAVLVALCTPAGAGHGVLGRWQRGLAWFLALLLLQASLLFTGVAGAVLIVVLQLGSIIDAALLRPSSRGLPSTGRAAVLAVAFLLSGQAAARLNRRFIAEPFWVPGSSMEPTLLQGDQFVADRTVRTPWQWQPIERGSIIVFPDPQKPEQDFVKRVVARGGDTVAIRNGVVLLNGQPLERKLVGSCESAEGPTEGGDCEEYEEVLGSRRYRVRHDLAFAHEGRFPAEDGRCPQGLEPKDGGCAVPVGQLFVLGDNRTNSYDSRFWGGVPELSVKGVAVSVHFSLGPDWHVRWERLGQPVR</sequence>
<comment type="caution">
    <text evidence="11">The sequence shown here is derived from an EMBL/GenBank/DDBJ whole genome shotgun (WGS) entry which is preliminary data.</text>
</comment>
<organism evidence="11 12">
    <name type="scientific">Hyalangium minutum</name>
    <dbReference type="NCBI Taxonomy" id="394096"/>
    <lineage>
        <taxon>Bacteria</taxon>
        <taxon>Pseudomonadati</taxon>
        <taxon>Myxococcota</taxon>
        <taxon>Myxococcia</taxon>
        <taxon>Myxococcales</taxon>
        <taxon>Cystobacterineae</taxon>
        <taxon>Archangiaceae</taxon>
        <taxon>Hyalangium</taxon>
    </lineage>
</organism>
<evidence type="ECO:0000256" key="3">
    <source>
        <dbReference type="ARBA" id="ARBA00013208"/>
    </source>
</evidence>
<gene>
    <name evidence="11" type="ORF">DB31_7387</name>
</gene>
<keyword evidence="8" id="KW-1133">Transmembrane helix</keyword>
<dbReference type="PANTHER" id="PTHR43390">
    <property type="entry name" value="SIGNAL PEPTIDASE I"/>
    <property type="match status" value="1"/>
</dbReference>
<name>A0A085WKD7_9BACT</name>
<dbReference type="InterPro" id="IPR036286">
    <property type="entry name" value="LexA/Signal_pep-like_sf"/>
</dbReference>
<dbReference type="InterPro" id="IPR019757">
    <property type="entry name" value="Pept_S26A_signal_pept_1_Lys-AS"/>
</dbReference>
<accession>A0A085WKD7</accession>
<protein>
    <recommendedName>
        <fullName evidence="4 8">Signal peptidase I</fullName>
        <ecNumber evidence="3 8">3.4.21.89</ecNumber>
    </recommendedName>
</protein>
<evidence type="ECO:0000256" key="5">
    <source>
        <dbReference type="ARBA" id="ARBA00022670"/>
    </source>
</evidence>
<evidence type="ECO:0000256" key="1">
    <source>
        <dbReference type="ARBA" id="ARBA00000677"/>
    </source>
</evidence>
<feature type="transmembrane region" description="Helical" evidence="8">
    <location>
        <begin position="43"/>
        <end position="66"/>
    </location>
</feature>
<dbReference type="PATRIC" id="fig|394096.3.peg.3428"/>
<dbReference type="EC" id="3.4.21.89" evidence="3 8"/>
<dbReference type="Proteomes" id="UP000028725">
    <property type="component" value="Unassembled WGS sequence"/>
</dbReference>
<feature type="active site" evidence="7">
    <location>
        <position position="168"/>
    </location>
</feature>
<proteinExistence type="inferred from homology"/>
<evidence type="ECO:0000313" key="12">
    <source>
        <dbReference type="Proteomes" id="UP000028725"/>
    </source>
</evidence>
<evidence type="ECO:0000256" key="4">
    <source>
        <dbReference type="ARBA" id="ARBA00019232"/>
    </source>
</evidence>
<dbReference type="RefSeq" id="WP_044188668.1">
    <property type="nucleotide sequence ID" value="NZ_JMCB01000006.1"/>
</dbReference>
<dbReference type="NCBIfam" id="TIGR02227">
    <property type="entry name" value="sigpep_I_bact"/>
    <property type="match status" value="1"/>
</dbReference>
<dbReference type="SUPFAM" id="SSF51306">
    <property type="entry name" value="LexA/Signal peptidase"/>
    <property type="match status" value="1"/>
</dbReference>
<dbReference type="CDD" id="cd06530">
    <property type="entry name" value="S26_SPase_I"/>
    <property type="match status" value="1"/>
</dbReference>
<dbReference type="Gene3D" id="2.10.109.10">
    <property type="entry name" value="Umud Fragment, subunit A"/>
    <property type="match status" value="1"/>
</dbReference>
<reference evidence="11 12" key="1">
    <citation type="submission" date="2014-04" db="EMBL/GenBank/DDBJ databases">
        <title>Genome assembly of Hyalangium minutum DSM 14724.</title>
        <authorList>
            <person name="Sharma G."/>
            <person name="Subramanian S."/>
        </authorList>
    </citation>
    <scope>NUCLEOTIDE SEQUENCE [LARGE SCALE GENOMIC DNA]</scope>
    <source>
        <strain evidence="11 12">DSM 14724</strain>
    </source>
</reference>
<dbReference type="PRINTS" id="PR00727">
    <property type="entry name" value="LEADERPTASE"/>
</dbReference>
<keyword evidence="8" id="KW-0472">Membrane</keyword>
<keyword evidence="5 8" id="KW-0645">Protease</keyword>
<dbReference type="PANTHER" id="PTHR43390:SF1">
    <property type="entry name" value="CHLOROPLAST PROCESSING PEPTIDASE"/>
    <property type="match status" value="1"/>
</dbReference>
<keyword evidence="12" id="KW-1185">Reference proteome</keyword>